<organism evidence="2 3">
    <name type="scientific">Oceanirhabdus seepicola</name>
    <dbReference type="NCBI Taxonomy" id="2828781"/>
    <lineage>
        <taxon>Bacteria</taxon>
        <taxon>Bacillati</taxon>
        <taxon>Bacillota</taxon>
        <taxon>Clostridia</taxon>
        <taxon>Eubacteriales</taxon>
        <taxon>Clostridiaceae</taxon>
        <taxon>Oceanirhabdus</taxon>
    </lineage>
</organism>
<dbReference type="SMART" id="SM00842">
    <property type="entry name" value="FtsA"/>
    <property type="match status" value="1"/>
</dbReference>
<dbReference type="PANTHER" id="PTHR32432:SF3">
    <property type="entry name" value="ETHANOLAMINE UTILIZATION PROTEIN EUTJ"/>
    <property type="match status" value="1"/>
</dbReference>
<dbReference type="Proteomes" id="UP001056429">
    <property type="component" value="Unassembled WGS sequence"/>
</dbReference>
<dbReference type="AlphaFoldDB" id="A0A9J6P4P9"/>
<dbReference type="SUPFAM" id="SSF53067">
    <property type="entry name" value="Actin-like ATPase domain"/>
    <property type="match status" value="2"/>
</dbReference>
<keyword evidence="3" id="KW-1185">Reference proteome</keyword>
<protein>
    <submittedName>
        <fullName evidence="2">Cell division protein FtsA</fullName>
    </submittedName>
</protein>
<dbReference type="RefSeq" id="WP_250859678.1">
    <property type="nucleotide sequence ID" value="NZ_JAGSOJ010000002.1"/>
</dbReference>
<evidence type="ECO:0000313" key="3">
    <source>
        <dbReference type="Proteomes" id="UP001056429"/>
    </source>
</evidence>
<dbReference type="InterPro" id="IPR003494">
    <property type="entry name" value="SHS2_FtsA"/>
</dbReference>
<dbReference type="InterPro" id="IPR050696">
    <property type="entry name" value="FtsA/MreB"/>
</dbReference>
<proteinExistence type="predicted"/>
<dbReference type="Pfam" id="PF14450">
    <property type="entry name" value="FtsA"/>
    <property type="match status" value="1"/>
</dbReference>
<comment type="caution">
    <text evidence="2">The sequence shown here is derived from an EMBL/GenBank/DDBJ whole genome shotgun (WGS) entry which is preliminary data.</text>
</comment>
<reference evidence="2" key="1">
    <citation type="journal article" date="2021" name="mSystems">
        <title>Bacteria and Archaea Synergistically Convert Glycine Betaine to Biogenic Methane in the Formosa Cold Seep of the South China Sea.</title>
        <authorList>
            <person name="Li L."/>
            <person name="Zhang W."/>
            <person name="Zhang S."/>
            <person name="Song L."/>
            <person name="Sun Q."/>
            <person name="Zhang H."/>
            <person name="Xiang H."/>
            <person name="Dong X."/>
        </authorList>
    </citation>
    <scope>NUCLEOTIDE SEQUENCE</scope>
    <source>
        <strain evidence="2">ZWT</strain>
    </source>
</reference>
<dbReference type="Gene3D" id="3.30.420.40">
    <property type="match status" value="2"/>
</dbReference>
<evidence type="ECO:0000313" key="2">
    <source>
        <dbReference type="EMBL" id="MCM1990608.1"/>
    </source>
</evidence>
<accession>A0A9J6P4P9</accession>
<evidence type="ECO:0000259" key="1">
    <source>
        <dbReference type="SMART" id="SM00842"/>
    </source>
</evidence>
<dbReference type="EMBL" id="JAGSOJ010000002">
    <property type="protein sequence ID" value="MCM1990608.1"/>
    <property type="molecule type" value="Genomic_DNA"/>
</dbReference>
<reference evidence="2" key="2">
    <citation type="submission" date="2021-04" db="EMBL/GenBank/DDBJ databases">
        <authorList>
            <person name="Dong X."/>
        </authorList>
    </citation>
    <scope>NUCLEOTIDE SEQUENCE</scope>
    <source>
        <strain evidence="2">ZWT</strain>
    </source>
</reference>
<keyword evidence="2" id="KW-0131">Cell cycle</keyword>
<gene>
    <name evidence="2" type="ORF">KDK92_12820</name>
</gene>
<feature type="domain" description="SHS2" evidence="1">
    <location>
        <begin position="12"/>
        <end position="206"/>
    </location>
</feature>
<dbReference type="GO" id="GO:0051301">
    <property type="term" value="P:cell division"/>
    <property type="evidence" value="ECO:0007669"/>
    <property type="project" value="UniProtKB-KW"/>
</dbReference>
<dbReference type="PANTHER" id="PTHR32432">
    <property type="entry name" value="CELL DIVISION PROTEIN FTSA-RELATED"/>
    <property type="match status" value="1"/>
</dbReference>
<name>A0A9J6P4P9_9CLOT</name>
<dbReference type="InterPro" id="IPR043129">
    <property type="entry name" value="ATPase_NBD"/>
</dbReference>
<keyword evidence="2" id="KW-0132">Cell division</keyword>
<sequence>MSGVNVNPKDVIFSLDIGTRTVIGTVGVMRGKKFSVICEEIIEHEDRAMVDGQIHDIELVKEGVQKVKEKLESILGFKLTKVAVAAAGRLLKTTEVKSELEVEGDKEITKEIIKSLEMTAVREAEEGITESSGGRLYCVGYSVKNFYLNGYLISNLQGHKGEKISCEVIATFLPRSVVESLYTVVNKLDLEVMNMTLEPIAAMEAAVPKNLRLLNIGLVDIGAGTSDIAICARESVVAYGMVPMAGDEVTELISQSYLTDFNTAEKIKCGLLNQESVTYIDIMGFENSVNREDVTKLISPLVEKISEGICSKIIELNGGKAPNAIFLVGGGAHTPGLKEEITTKLNLVSQRVAVKGREAVIECEGADESLGSTGVTVLGIGLMAVKNSGHDFININLNGEVISLFNCYNHAVMDVLLQAGIDPMSLIGKKGKSVKFTFNERQRVAFGGMPKEAVISVNNSKGSLDTIIKDGDEILLEYSVDGEDATPKVSDYIKLVNTTSFYLDGEFKNYEPEIILNGDLGTLDSLIKDGDIVKVKDECSIKNIRRVFEIKEAIEIQSEEKTLNEDYIVQEGERINTIDVYEEVAYESLKDKEEIQGNINEETTSSIVEQEEHMITVIVNDEKHRMSGREKYIFVDVFNYIKFDLTTSKGKLSMTLNGKNAGYYDQLSDGDEIKIFWE</sequence>
<dbReference type="CDD" id="cd24004">
    <property type="entry name" value="ASKHA_NBD_PilM-like"/>
    <property type="match status" value="1"/>
</dbReference>